<comment type="caution">
    <text evidence="3">The sequence shown here is derived from an EMBL/GenBank/DDBJ whole genome shotgun (WGS) entry which is preliminary data.</text>
</comment>
<dbReference type="Pfam" id="PF12937">
    <property type="entry name" value="F-box-like"/>
    <property type="match status" value="1"/>
</dbReference>
<organism evidence="3 4">
    <name type="scientific">Apiotrichum porosum</name>
    <dbReference type="NCBI Taxonomy" id="105984"/>
    <lineage>
        <taxon>Eukaryota</taxon>
        <taxon>Fungi</taxon>
        <taxon>Dikarya</taxon>
        <taxon>Basidiomycota</taxon>
        <taxon>Agaricomycotina</taxon>
        <taxon>Tremellomycetes</taxon>
        <taxon>Trichosporonales</taxon>
        <taxon>Trichosporonaceae</taxon>
        <taxon>Apiotrichum</taxon>
    </lineage>
</organism>
<dbReference type="SUPFAM" id="SSF81383">
    <property type="entry name" value="F-box domain"/>
    <property type="match status" value="1"/>
</dbReference>
<dbReference type="EMBL" id="RSCE01000003">
    <property type="protein sequence ID" value="RSH84324.1"/>
    <property type="molecule type" value="Genomic_DNA"/>
</dbReference>
<feature type="region of interest" description="Disordered" evidence="1">
    <location>
        <begin position="74"/>
        <end position="116"/>
    </location>
</feature>
<evidence type="ECO:0000313" key="3">
    <source>
        <dbReference type="EMBL" id="RSH84324.1"/>
    </source>
</evidence>
<dbReference type="InterPro" id="IPR036047">
    <property type="entry name" value="F-box-like_dom_sf"/>
</dbReference>
<dbReference type="GeneID" id="39590385"/>
<name>A0A427XZM6_9TREE</name>
<accession>A0A427XZM6</accession>
<dbReference type="PROSITE" id="PS50181">
    <property type="entry name" value="FBOX"/>
    <property type="match status" value="1"/>
</dbReference>
<dbReference type="AlphaFoldDB" id="A0A427XZM6"/>
<dbReference type="RefSeq" id="XP_028477772.1">
    <property type="nucleotide sequence ID" value="XM_028621320.1"/>
</dbReference>
<reference evidence="3 4" key="1">
    <citation type="submission" date="2018-11" db="EMBL/GenBank/DDBJ databases">
        <title>Genome sequence of Apiotrichum porosum DSM 27194.</title>
        <authorList>
            <person name="Aliyu H."/>
            <person name="Gorte O."/>
            <person name="Ochsenreither K."/>
        </authorList>
    </citation>
    <scope>NUCLEOTIDE SEQUENCE [LARGE SCALE GENOMIC DNA]</scope>
    <source>
        <strain evidence="3 4">DSM 27194</strain>
    </source>
</reference>
<evidence type="ECO:0000313" key="4">
    <source>
        <dbReference type="Proteomes" id="UP000279236"/>
    </source>
</evidence>
<dbReference type="InterPro" id="IPR001810">
    <property type="entry name" value="F-box_dom"/>
</dbReference>
<evidence type="ECO:0000256" key="1">
    <source>
        <dbReference type="SAM" id="MobiDB-lite"/>
    </source>
</evidence>
<protein>
    <recommendedName>
        <fullName evidence="2">F-box domain-containing protein</fullName>
    </recommendedName>
</protein>
<dbReference type="CDD" id="cd09917">
    <property type="entry name" value="F-box_SF"/>
    <property type="match status" value="1"/>
</dbReference>
<dbReference type="OrthoDB" id="2745718at2759"/>
<keyword evidence="4" id="KW-1185">Reference proteome</keyword>
<proteinExistence type="predicted"/>
<feature type="domain" description="F-box" evidence="2">
    <location>
        <begin position="8"/>
        <end position="54"/>
    </location>
</feature>
<gene>
    <name evidence="3" type="ORF">EHS24_005842</name>
</gene>
<dbReference type="STRING" id="105984.A0A427XZM6"/>
<feature type="compositionally biased region" description="Basic and acidic residues" evidence="1">
    <location>
        <begin position="81"/>
        <end position="93"/>
    </location>
</feature>
<sequence>MRTSTPIATGILSLPEEVLQRVLLCLGPEDMCAAVLTCHAMKDLYDADSVLRYHNALNTAGYLDLLPRPVTGVSSGSSSHLDVRSSADSEHSRSPSPLQSVIKSPHTGRPRPTVASVSLASWPAVPPRTRADYARLSAAGKNKALRGREERWESLEPAQVRTFRAQGPTGVYELQEGIFLMCEVGDLDSPRDRPKIIRLVPLPSVDDPDLEDPIVPTKAHRVKFPIADLTMDPSQDLIVVSEYEPEAVDDDLAPPAHRFHLLSMSTFEPHPLAKLPMLDFPPASVPTIWPRQLLQVMGDTFVSHISREGVSIMGILQDAHAILANDSEEEMVAWNWKTGEVMGRIHLGRTLNACTFCMLTPTTVAVAMPATVRSSTRLGNFHTEVVDEPSITIYSFAQPTTTDVKQPLMRDEEDETTPRAVAVARLRIPEIAPGASLENFHMRPDPSAIPPPADAPTLGRGKPFTLDPARGVVVIEMTIGSDDTDEPIHLQNAHTENFELFILRETLVNLAEEGEARRRRDWAKFGPGAEPDARVYEWDQWGEEHARLLPAVQTLRRQWVCSCSGYRFVSLVPASSDFGGVPVPAPEQTAEELQDDENGPFPIEPLHLVVNDFNPYVVARTRAEARERDADMWTQETAVPKDLDEGQADFGDHKYTVALHDDATTLKAGDAWAEDVTTRLPFRTVRRAINGDPGGAMVDDQRIFLIRTTGVMSSWRTHRQEVTVLCF</sequence>
<dbReference type="Proteomes" id="UP000279236">
    <property type="component" value="Unassembled WGS sequence"/>
</dbReference>
<evidence type="ECO:0000259" key="2">
    <source>
        <dbReference type="PROSITE" id="PS50181"/>
    </source>
</evidence>